<reference evidence="2 3" key="1">
    <citation type="journal article" date="2016" name="Nat. Commun.">
        <title>Thousands of microbial genomes shed light on interconnected biogeochemical processes in an aquifer system.</title>
        <authorList>
            <person name="Anantharaman K."/>
            <person name="Brown C.T."/>
            <person name="Hug L.A."/>
            <person name="Sharon I."/>
            <person name="Castelle C.J."/>
            <person name="Probst A.J."/>
            <person name="Thomas B.C."/>
            <person name="Singh A."/>
            <person name="Wilkins M.J."/>
            <person name="Karaoz U."/>
            <person name="Brodie E.L."/>
            <person name="Williams K.H."/>
            <person name="Hubbard S.S."/>
            <person name="Banfield J.F."/>
        </authorList>
    </citation>
    <scope>NUCLEOTIDE SEQUENCE [LARGE SCALE GENOMIC DNA]</scope>
</reference>
<dbReference type="AlphaFoldDB" id="A0A1F6DFW8"/>
<dbReference type="Gene3D" id="2.40.50.460">
    <property type="match status" value="1"/>
</dbReference>
<evidence type="ECO:0000313" key="3">
    <source>
        <dbReference type="Proteomes" id="UP000178042"/>
    </source>
</evidence>
<organism evidence="2 3">
    <name type="scientific">Candidatus Kaiserbacteria bacterium RIFCSPHIGHO2_02_FULL_49_16</name>
    <dbReference type="NCBI Taxonomy" id="1798490"/>
    <lineage>
        <taxon>Bacteria</taxon>
        <taxon>Candidatus Kaiseribacteriota</taxon>
    </lineage>
</organism>
<protein>
    <recommendedName>
        <fullName evidence="1">RecJ OB domain-containing protein</fullName>
    </recommendedName>
</protein>
<dbReference type="InterPro" id="IPR041122">
    <property type="entry name" value="RecJ_OB"/>
</dbReference>
<evidence type="ECO:0000259" key="1">
    <source>
        <dbReference type="Pfam" id="PF17768"/>
    </source>
</evidence>
<dbReference type="Pfam" id="PF17768">
    <property type="entry name" value="RecJ_OB"/>
    <property type="match status" value="1"/>
</dbReference>
<dbReference type="EMBL" id="MFLD01000018">
    <property type="protein sequence ID" value="OGG60329.1"/>
    <property type="molecule type" value="Genomic_DNA"/>
</dbReference>
<proteinExistence type="predicted"/>
<comment type="caution">
    <text evidence="2">The sequence shown here is derived from an EMBL/GenBank/DDBJ whole genome shotgun (WGS) entry which is preliminary data.</text>
</comment>
<evidence type="ECO:0000313" key="2">
    <source>
        <dbReference type="EMBL" id="OGG60329.1"/>
    </source>
</evidence>
<sequence length="132" mass="14083">MLASKDLWRAIGGESEFNSEARASLSEVTPALLNELSCLAPFGIGNPKPVFLVTGSTVSAVNTFGRAKNHIEVLLSCARTGVTARAFDFFKTAESFTHTPISGNNVNILATIERDSYRGGLALRIVDIIPAT</sequence>
<dbReference type="Proteomes" id="UP000178042">
    <property type="component" value="Unassembled WGS sequence"/>
</dbReference>
<name>A0A1F6DFW8_9BACT</name>
<accession>A0A1F6DFW8</accession>
<feature type="domain" description="RecJ OB" evidence="1">
    <location>
        <begin position="21"/>
        <end position="120"/>
    </location>
</feature>
<gene>
    <name evidence="2" type="ORF">A3C86_04980</name>
</gene>